<dbReference type="SUPFAM" id="SSF81383">
    <property type="entry name" value="F-box domain"/>
    <property type="match status" value="1"/>
</dbReference>
<dbReference type="InterPro" id="IPR001810">
    <property type="entry name" value="F-box_dom"/>
</dbReference>
<evidence type="ECO:0000259" key="1">
    <source>
        <dbReference type="Pfam" id="PF12937"/>
    </source>
</evidence>
<dbReference type="InterPro" id="IPR032675">
    <property type="entry name" value="LRR_dom_sf"/>
</dbReference>
<accession>A0A9P5SUQ2</accession>
<dbReference type="PANTHER" id="PTHR31639:SF256">
    <property type="entry name" value="OS07G0242900 PROTEIN"/>
    <property type="match status" value="1"/>
</dbReference>
<comment type="caution">
    <text evidence="2">The sequence shown here is derived from an EMBL/GenBank/DDBJ whole genome shotgun (WGS) entry which is preliminary data.</text>
</comment>
<sequence length="482" mass="54474">MHFALTLPELIPHIAQHLDQTDLAICLRVCREWQQSFIPSLYRDVVLPPEPHRINFQTHMPDLHAFQHCIHSLSFQINVATPIWSFAGCVALRRLHMSFGIALNIQSATTELPTFLANNGRYLTHLILERFPRWTMHEVWTALAASCTNLQTVELWNSALDAENQPSLWKLCSNVQHLVLKNVFLFTNADSSALATVAFSRLRSLDWVGVEGVSLAFLCTDVFPSATHLESFRYSCHRQGRIENSHQIDSLCQGLPRGSFWKNVHSLRLDGILDTEFAAILRHLSVPLQSLHASCSGFGGLAMGVMRERGHFATVQGLHLTQTFVESQMVQEILESCPLLEELAAPQLCGRDVERGRAWGCRWLKSLSCQIVLDDEDMARQQATVFEKLSGLVLLKELHLRANFRASARPTLDFRVECGVDVLRTLTKLTRLVLPTPQILGAEDVEWMVAHWVNLREIVGTLRATDACLEILRAHRVVNPHD</sequence>
<reference evidence="2" key="1">
    <citation type="journal article" date="2020" name="Fungal Divers.">
        <title>Resolving the Mortierellaceae phylogeny through synthesis of multi-gene phylogenetics and phylogenomics.</title>
        <authorList>
            <person name="Vandepol N."/>
            <person name="Liber J."/>
            <person name="Desiro A."/>
            <person name="Na H."/>
            <person name="Kennedy M."/>
            <person name="Barry K."/>
            <person name="Grigoriev I.V."/>
            <person name="Miller A.N."/>
            <person name="O'Donnell K."/>
            <person name="Stajich J.E."/>
            <person name="Bonito G."/>
        </authorList>
    </citation>
    <scope>NUCLEOTIDE SEQUENCE</scope>
    <source>
        <strain evidence="2">NVP1</strain>
    </source>
</reference>
<dbReference type="Proteomes" id="UP000696485">
    <property type="component" value="Unassembled WGS sequence"/>
</dbReference>
<organism evidence="2 3">
    <name type="scientific">Podila minutissima</name>
    <dbReference type="NCBI Taxonomy" id="64525"/>
    <lineage>
        <taxon>Eukaryota</taxon>
        <taxon>Fungi</taxon>
        <taxon>Fungi incertae sedis</taxon>
        <taxon>Mucoromycota</taxon>
        <taxon>Mortierellomycotina</taxon>
        <taxon>Mortierellomycetes</taxon>
        <taxon>Mortierellales</taxon>
        <taxon>Mortierellaceae</taxon>
        <taxon>Podila</taxon>
    </lineage>
</organism>
<dbReference type="AlphaFoldDB" id="A0A9P5SUQ2"/>
<dbReference type="PANTHER" id="PTHR31639">
    <property type="entry name" value="F-BOX PROTEIN-LIKE"/>
    <property type="match status" value="1"/>
</dbReference>
<dbReference type="SUPFAM" id="SSF52047">
    <property type="entry name" value="RNI-like"/>
    <property type="match status" value="1"/>
</dbReference>
<evidence type="ECO:0000313" key="3">
    <source>
        <dbReference type="Proteomes" id="UP000696485"/>
    </source>
</evidence>
<evidence type="ECO:0000313" key="2">
    <source>
        <dbReference type="EMBL" id="KAF9335751.1"/>
    </source>
</evidence>
<dbReference type="Gene3D" id="3.80.10.10">
    <property type="entry name" value="Ribonuclease Inhibitor"/>
    <property type="match status" value="1"/>
</dbReference>
<dbReference type="CDD" id="cd09917">
    <property type="entry name" value="F-box_SF"/>
    <property type="match status" value="1"/>
</dbReference>
<name>A0A9P5SUQ2_9FUNG</name>
<gene>
    <name evidence="2" type="ORF">BG006_010732</name>
</gene>
<keyword evidence="3" id="KW-1185">Reference proteome</keyword>
<protein>
    <recommendedName>
        <fullName evidence="1">F-box domain-containing protein</fullName>
    </recommendedName>
</protein>
<feature type="domain" description="F-box" evidence="1">
    <location>
        <begin position="8"/>
        <end position="47"/>
    </location>
</feature>
<dbReference type="Pfam" id="PF12937">
    <property type="entry name" value="F-box-like"/>
    <property type="match status" value="1"/>
</dbReference>
<dbReference type="EMBL" id="JAAAUY010000087">
    <property type="protein sequence ID" value="KAF9335751.1"/>
    <property type="molecule type" value="Genomic_DNA"/>
</dbReference>
<proteinExistence type="predicted"/>
<dbReference type="InterPro" id="IPR036047">
    <property type="entry name" value="F-box-like_dom_sf"/>
</dbReference>